<gene>
    <name evidence="1" type="ORF">AVEN_235225_1</name>
</gene>
<protein>
    <submittedName>
        <fullName evidence="1">Uncharacterized protein</fullName>
    </submittedName>
</protein>
<reference evidence="1 2" key="1">
    <citation type="journal article" date="2019" name="Sci. Rep.">
        <title>Orb-weaving spider Araneus ventricosus genome elucidates the spidroin gene catalogue.</title>
        <authorList>
            <person name="Kono N."/>
            <person name="Nakamura H."/>
            <person name="Ohtoshi R."/>
            <person name="Moran D.A.P."/>
            <person name="Shinohara A."/>
            <person name="Yoshida Y."/>
            <person name="Fujiwara M."/>
            <person name="Mori M."/>
            <person name="Tomita M."/>
            <person name="Arakawa K."/>
        </authorList>
    </citation>
    <scope>NUCLEOTIDE SEQUENCE [LARGE SCALE GENOMIC DNA]</scope>
</reference>
<dbReference type="Proteomes" id="UP000499080">
    <property type="component" value="Unassembled WGS sequence"/>
</dbReference>
<name>A0A4Y2KBB9_ARAVE</name>
<comment type="caution">
    <text evidence="1">The sequence shown here is derived from an EMBL/GenBank/DDBJ whole genome shotgun (WGS) entry which is preliminary data.</text>
</comment>
<dbReference type="AlphaFoldDB" id="A0A4Y2KBB9"/>
<proteinExistence type="predicted"/>
<evidence type="ECO:0000313" key="2">
    <source>
        <dbReference type="Proteomes" id="UP000499080"/>
    </source>
</evidence>
<accession>A0A4Y2KBB9</accession>
<evidence type="ECO:0000313" key="1">
    <source>
        <dbReference type="EMBL" id="GBM99208.1"/>
    </source>
</evidence>
<sequence length="77" mass="9153">MTMVTTEPLSQLPHHTSRGYLTRMDLACNRPTYTAVLRWHHLAFKPRPYHQDTRAPEKIMKHPAYGTKFSFKEKKRN</sequence>
<dbReference type="EMBL" id="BGPR01004398">
    <property type="protein sequence ID" value="GBM99208.1"/>
    <property type="molecule type" value="Genomic_DNA"/>
</dbReference>
<organism evidence="1 2">
    <name type="scientific">Araneus ventricosus</name>
    <name type="common">Orbweaver spider</name>
    <name type="synonym">Epeira ventricosa</name>
    <dbReference type="NCBI Taxonomy" id="182803"/>
    <lineage>
        <taxon>Eukaryota</taxon>
        <taxon>Metazoa</taxon>
        <taxon>Ecdysozoa</taxon>
        <taxon>Arthropoda</taxon>
        <taxon>Chelicerata</taxon>
        <taxon>Arachnida</taxon>
        <taxon>Araneae</taxon>
        <taxon>Araneomorphae</taxon>
        <taxon>Entelegynae</taxon>
        <taxon>Araneoidea</taxon>
        <taxon>Araneidae</taxon>
        <taxon>Araneus</taxon>
    </lineage>
</organism>
<keyword evidence="2" id="KW-1185">Reference proteome</keyword>